<feature type="domain" description="RNA polymerase sigma factor 70 region 4 type 2" evidence="6">
    <location>
        <begin position="111"/>
        <end position="161"/>
    </location>
</feature>
<name>A0ABV9DAZ8_9MICO</name>
<gene>
    <name evidence="8" type="ORF">ACFO3F_11160</name>
</gene>
<dbReference type="InterPro" id="IPR013324">
    <property type="entry name" value="RNA_pol_sigma_r3/r4-like"/>
</dbReference>
<evidence type="ECO:0000256" key="4">
    <source>
        <dbReference type="ARBA" id="ARBA00023163"/>
    </source>
</evidence>
<dbReference type="PANTHER" id="PTHR47756">
    <property type="entry name" value="BLL6612 PROTEIN-RELATED"/>
    <property type="match status" value="1"/>
</dbReference>
<dbReference type="InterPro" id="IPR007627">
    <property type="entry name" value="RNA_pol_sigma70_r2"/>
</dbReference>
<dbReference type="Pfam" id="PF08281">
    <property type="entry name" value="Sigma70_r4_2"/>
    <property type="match status" value="1"/>
</dbReference>
<evidence type="ECO:0000256" key="1">
    <source>
        <dbReference type="ARBA" id="ARBA00010641"/>
    </source>
</evidence>
<comment type="caution">
    <text evidence="8">The sequence shown here is derived from an EMBL/GenBank/DDBJ whole genome shotgun (WGS) entry which is preliminary data.</text>
</comment>
<feature type="domain" description="RNA polymerase sigma-70 region 2" evidence="5">
    <location>
        <begin position="14"/>
        <end position="77"/>
    </location>
</feature>
<evidence type="ECO:0000259" key="7">
    <source>
        <dbReference type="Pfam" id="PF20239"/>
    </source>
</evidence>
<keyword evidence="9" id="KW-1185">Reference proteome</keyword>
<feature type="domain" description="DUF6596" evidence="7">
    <location>
        <begin position="179"/>
        <end position="277"/>
    </location>
</feature>
<evidence type="ECO:0000313" key="8">
    <source>
        <dbReference type="EMBL" id="MFC4555806.1"/>
    </source>
</evidence>
<dbReference type="PANTHER" id="PTHR47756:SF2">
    <property type="entry name" value="BLL6612 PROTEIN"/>
    <property type="match status" value="1"/>
</dbReference>
<sequence>MSTPGDAVERVFREQYGRAVAVLVRLLGDIDLAEEAVQEAFVTAVDRWPAAGVPPSPAGWIITTARNKAIDRLRREATRDARHAQSQLLHAPGRGLEEEDTVRDDQLRLVFTCCHPSLAPTAQVALALRLLGGLTTREIADAFLLPEATVAQRISRAKAKIRQARIPYRVPAAAELPERLPAVLAVVYLVFNEGYAASSGDTLVRPDLCADAVRLGRLLADLLPEQEEVVGLLALMLLTQARRPARTTADGRLVPLGEQDRAAWDAALVEEGQALVRWCLARDRPGPYQLQAAIAAVHSAARTGRDTDWAAILGLYDRLLALAPTPVVALNRAVALAEVAGPAAALAVVDRLELLGFHVLHAVRADLLRRLGRRGEAAQEYERAIALAGNAAERAFLQGRRAEAAAADE</sequence>
<dbReference type="Proteomes" id="UP001595955">
    <property type="component" value="Unassembled WGS sequence"/>
</dbReference>
<evidence type="ECO:0000259" key="5">
    <source>
        <dbReference type="Pfam" id="PF04542"/>
    </source>
</evidence>
<keyword evidence="4" id="KW-0804">Transcription</keyword>
<dbReference type="InterPro" id="IPR046531">
    <property type="entry name" value="DUF6596"/>
</dbReference>
<evidence type="ECO:0000313" key="9">
    <source>
        <dbReference type="Proteomes" id="UP001595955"/>
    </source>
</evidence>
<dbReference type="Pfam" id="PF04542">
    <property type="entry name" value="Sigma70_r2"/>
    <property type="match status" value="1"/>
</dbReference>
<dbReference type="RefSeq" id="WP_122824284.1">
    <property type="nucleotide sequence ID" value="NZ_CP033325.1"/>
</dbReference>
<dbReference type="InterPro" id="IPR013325">
    <property type="entry name" value="RNA_pol_sigma_r2"/>
</dbReference>
<evidence type="ECO:0000256" key="2">
    <source>
        <dbReference type="ARBA" id="ARBA00023015"/>
    </source>
</evidence>
<dbReference type="Gene3D" id="1.10.1740.10">
    <property type="match status" value="1"/>
</dbReference>
<accession>A0ABV9DAZ8</accession>
<keyword evidence="2" id="KW-0805">Transcription regulation</keyword>
<keyword evidence="3" id="KW-0731">Sigma factor</keyword>
<reference evidence="9" key="1">
    <citation type="journal article" date="2019" name="Int. J. Syst. Evol. Microbiol.">
        <title>The Global Catalogue of Microorganisms (GCM) 10K type strain sequencing project: providing services to taxonomists for standard genome sequencing and annotation.</title>
        <authorList>
            <consortium name="The Broad Institute Genomics Platform"/>
            <consortium name="The Broad Institute Genome Sequencing Center for Infectious Disease"/>
            <person name="Wu L."/>
            <person name="Ma J."/>
        </authorList>
    </citation>
    <scope>NUCLEOTIDE SEQUENCE [LARGE SCALE GENOMIC DNA]</scope>
    <source>
        <strain evidence="9">JCM 3369</strain>
    </source>
</reference>
<protein>
    <submittedName>
        <fullName evidence="8">RNA polymerase sigma factor</fullName>
    </submittedName>
</protein>
<evidence type="ECO:0000256" key="3">
    <source>
        <dbReference type="ARBA" id="ARBA00023082"/>
    </source>
</evidence>
<dbReference type="Pfam" id="PF20239">
    <property type="entry name" value="DUF6596"/>
    <property type="match status" value="1"/>
</dbReference>
<dbReference type="SUPFAM" id="SSF88946">
    <property type="entry name" value="Sigma2 domain of RNA polymerase sigma factors"/>
    <property type="match status" value="1"/>
</dbReference>
<dbReference type="InterPro" id="IPR036388">
    <property type="entry name" value="WH-like_DNA-bd_sf"/>
</dbReference>
<dbReference type="SUPFAM" id="SSF88659">
    <property type="entry name" value="Sigma3 and sigma4 domains of RNA polymerase sigma factors"/>
    <property type="match status" value="1"/>
</dbReference>
<dbReference type="InterPro" id="IPR013249">
    <property type="entry name" value="RNA_pol_sigma70_r4_t2"/>
</dbReference>
<organism evidence="8 9">
    <name type="scientific">Georgenia faecalis</name>
    <dbReference type="NCBI Taxonomy" id="2483799"/>
    <lineage>
        <taxon>Bacteria</taxon>
        <taxon>Bacillati</taxon>
        <taxon>Actinomycetota</taxon>
        <taxon>Actinomycetes</taxon>
        <taxon>Micrococcales</taxon>
        <taxon>Bogoriellaceae</taxon>
        <taxon>Georgenia</taxon>
    </lineage>
</organism>
<dbReference type="NCBIfam" id="TIGR02937">
    <property type="entry name" value="sigma70-ECF"/>
    <property type="match status" value="1"/>
</dbReference>
<evidence type="ECO:0000259" key="6">
    <source>
        <dbReference type="Pfam" id="PF08281"/>
    </source>
</evidence>
<dbReference type="Gene3D" id="1.10.10.10">
    <property type="entry name" value="Winged helix-like DNA-binding domain superfamily/Winged helix DNA-binding domain"/>
    <property type="match status" value="1"/>
</dbReference>
<proteinExistence type="inferred from homology"/>
<dbReference type="InterPro" id="IPR014284">
    <property type="entry name" value="RNA_pol_sigma-70_dom"/>
</dbReference>
<comment type="similarity">
    <text evidence="1">Belongs to the sigma-70 factor family. ECF subfamily.</text>
</comment>
<dbReference type="EMBL" id="JBHSGF010000007">
    <property type="protein sequence ID" value="MFC4555806.1"/>
    <property type="molecule type" value="Genomic_DNA"/>
</dbReference>